<keyword evidence="6" id="KW-0271">Exosome</keyword>
<dbReference type="GO" id="GO:0006364">
    <property type="term" value="P:rRNA processing"/>
    <property type="evidence" value="ECO:0007669"/>
    <property type="project" value="UniProtKB-KW"/>
</dbReference>
<sequence>MKIDYRCSNPIKTTKPIDYSVYKNKKLSINGNGNNNINTSINTTVNSNNIKIQRINRSDEQLRQIFMKIGVVSQGSGSSYVEMGKTKVLCTIHGPRATQKTELFETAKLNCELKYTTFSSTTEKIEYVENSKEKDLSLLITQSIIGSIRLEKYPKTAIDIYILVLNDDGNVLVASITAATMALADAGVEMFDMVSSCSVSSTKDNRTLIDPTTSEETIPTSSTILVAKMPSLNEITQIIQTGELQYTNVLECVDLCIDGCDKIYSIMKQNLIDSLLQKQKEKEQQQQQQQ</sequence>
<keyword evidence="11" id="KW-1185">Reference proteome</keyword>
<accession>A0AAN7TY43</accession>
<dbReference type="GO" id="GO:0003723">
    <property type="term" value="F:RNA binding"/>
    <property type="evidence" value="ECO:0007669"/>
    <property type="project" value="UniProtKB-KW"/>
</dbReference>
<dbReference type="Proteomes" id="UP001344447">
    <property type="component" value="Unassembled WGS sequence"/>
</dbReference>
<comment type="similarity">
    <text evidence="3">Belongs to the RNase PH family.</text>
</comment>
<evidence type="ECO:0000256" key="1">
    <source>
        <dbReference type="ARBA" id="ARBA00004123"/>
    </source>
</evidence>
<evidence type="ECO:0000256" key="8">
    <source>
        <dbReference type="ARBA" id="ARBA00023242"/>
    </source>
</evidence>
<dbReference type="GO" id="GO:0005730">
    <property type="term" value="C:nucleolus"/>
    <property type="evidence" value="ECO:0007669"/>
    <property type="project" value="TreeGrafter"/>
</dbReference>
<dbReference type="PANTHER" id="PTHR11953:SF2">
    <property type="entry name" value="EXOSOME COMPLEX COMPONENT MTR3"/>
    <property type="match status" value="1"/>
</dbReference>
<dbReference type="CDD" id="cd11371">
    <property type="entry name" value="RNase_PH_MTR3"/>
    <property type="match status" value="1"/>
</dbReference>
<organism evidence="10 11">
    <name type="scientific">Dictyostelium firmibasis</name>
    <dbReference type="NCBI Taxonomy" id="79012"/>
    <lineage>
        <taxon>Eukaryota</taxon>
        <taxon>Amoebozoa</taxon>
        <taxon>Evosea</taxon>
        <taxon>Eumycetozoa</taxon>
        <taxon>Dictyostelia</taxon>
        <taxon>Dictyosteliales</taxon>
        <taxon>Dictyosteliaceae</taxon>
        <taxon>Dictyostelium</taxon>
    </lineage>
</organism>
<dbReference type="Pfam" id="PF01138">
    <property type="entry name" value="RNase_PH"/>
    <property type="match status" value="1"/>
</dbReference>
<evidence type="ECO:0000256" key="4">
    <source>
        <dbReference type="ARBA" id="ARBA00022490"/>
    </source>
</evidence>
<keyword evidence="4" id="KW-0963">Cytoplasm</keyword>
<evidence type="ECO:0000256" key="3">
    <source>
        <dbReference type="ARBA" id="ARBA00006678"/>
    </source>
</evidence>
<evidence type="ECO:0000259" key="9">
    <source>
        <dbReference type="Pfam" id="PF01138"/>
    </source>
</evidence>
<dbReference type="Gene3D" id="3.30.230.70">
    <property type="entry name" value="GHMP Kinase, N-terminal domain"/>
    <property type="match status" value="1"/>
</dbReference>
<evidence type="ECO:0000256" key="2">
    <source>
        <dbReference type="ARBA" id="ARBA00004496"/>
    </source>
</evidence>
<comment type="subcellular location">
    <subcellularLocation>
        <location evidence="2">Cytoplasm</location>
    </subcellularLocation>
    <subcellularLocation>
        <location evidence="1">Nucleus</location>
    </subcellularLocation>
</comment>
<feature type="domain" description="Exoribonuclease phosphorolytic" evidence="9">
    <location>
        <begin position="61"/>
        <end position="189"/>
    </location>
</feature>
<proteinExistence type="inferred from homology"/>
<dbReference type="SUPFAM" id="SSF55666">
    <property type="entry name" value="Ribonuclease PH domain 2-like"/>
    <property type="match status" value="1"/>
</dbReference>
<evidence type="ECO:0000313" key="11">
    <source>
        <dbReference type="Proteomes" id="UP001344447"/>
    </source>
</evidence>
<dbReference type="InterPro" id="IPR050080">
    <property type="entry name" value="RNase_PH"/>
</dbReference>
<comment type="caution">
    <text evidence="10">The sequence shown here is derived from an EMBL/GenBank/DDBJ whole genome shotgun (WGS) entry which is preliminary data.</text>
</comment>
<protein>
    <recommendedName>
        <fullName evidence="9">Exoribonuclease phosphorolytic domain-containing protein</fullName>
    </recommendedName>
</protein>
<keyword evidence="5" id="KW-0698">rRNA processing</keyword>
<reference evidence="10 11" key="1">
    <citation type="submission" date="2023-11" db="EMBL/GenBank/DDBJ databases">
        <title>Dfirmibasis_genome.</title>
        <authorList>
            <person name="Edelbroek B."/>
            <person name="Kjellin J."/>
            <person name="Jerlstrom-Hultqvist J."/>
            <person name="Soderbom F."/>
        </authorList>
    </citation>
    <scope>NUCLEOTIDE SEQUENCE [LARGE SCALE GENOMIC DNA]</scope>
    <source>
        <strain evidence="10 11">TNS-C-14</strain>
    </source>
</reference>
<dbReference type="GO" id="GO:0016075">
    <property type="term" value="P:rRNA catabolic process"/>
    <property type="evidence" value="ECO:0007669"/>
    <property type="project" value="TreeGrafter"/>
</dbReference>
<keyword evidence="8" id="KW-0539">Nucleus</keyword>
<evidence type="ECO:0000256" key="6">
    <source>
        <dbReference type="ARBA" id="ARBA00022835"/>
    </source>
</evidence>
<evidence type="ECO:0000256" key="5">
    <source>
        <dbReference type="ARBA" id="ARBA00022552"/>
    </source>
</evidence>
<dbReference type="GO" id="GO:0071028">
    <property type="term" value="P:nuclear mRNA surveillance"/>
    <property type="evidence" value="ECO:0007669"/>
    <property type="project" value="TreeGrafter"/>
</dbReference>
<dbReference type="GO" id="GO:0000176">
    <property type="term" value="C:nuclear exosome (RNase complex)"/>
    <property type="evidence" value="ECO:0007669"/>
    <property type="project" value="TreeGrafter"/>
</dbReference>
<dbReference type="EMBL" id="JAVFKY010000006">
    <property type="protein sequence ID" value="KAK5574545.1"/>
    <property type="molecule type" value="Genomic_DNA"/>
</dbReference>
<evidence type="ECO:0000313" key="10">
    <source>
        <dbReference type="EMBL" id="KAK5574545.1"/>
    </source>
</evidence>
<dbReference type="InterPro" id="IPR036345">
    <property type="entry name" value="ExoRNase_PH_dom2_sf"/>
</dbReference>
<dbReference type="SUPFAM" id="SSF54211">
    <property type="entry name" value="Ribosomal protein S5 domain 2-like"/>
    <property type="match status" value="1"/>
</dbReference>
<dbReference type="AlphaFoldDB" id="A0AAN7TY43"/>
<dbReference type="PANTHER" id="PTHR11953">
    <property type="entry name" value="EXOSOME COMPLEX COMPONENT"/>
    <property type="match status" value="1"/>
</dbReference>
<dbReference type="InterPro" id="IPR020568">
    <property type="entry name" value="Ribosomal_Su5_D2-typ_SF"/>
</dbReference>
<dbReference type="GO" id="GO:0000177">
    <property type="term" value="C:cytoplasmic exosome (RNase complex)"/>
    <property type="evidence" value="ECO:0007669"/>
    <property type="project" value="TreeGrafter"/>
</dbReference>
<dbReference type="InterPro" id="IPR001247">
    <property type="entry name" value="ExoRNase_PH_dom1"/>
</dbReference>
<evidence type="ECO:0000256" key="7">
    <source>
        <dbReference type="ARBA" id="ARBA00022884"/>
    </source>
</evidence>
<name>A0AAN7TY43_9MYCE</name>
<dbReference type="GO" id="GO:0071051">
    <property type="term" value="P:poly(A)-dependent snoRNA 3'-end processing"/>
    <property type="evidence" value="ECO:0007669"/>
    <property type="project" value="TreeGrafter"/>
</dbReference>
<keyword evidence="7" id="KW-0694">RNA-binding</keyword>
<dbReference type="GO" id="GO:0034475">
    <property type="term" value="P:U4 snRNA 3'-end processing"/>
    <property type="evidence" value="ECO:0007669"/>
    <property type="project" value="TreeGrafter"/>
</dbReference>
<dbReference type="InterPro" id="IPR027408">
    <property type="entry name" value="PNPase/RNase_PH_dom_sf"/>
</dbReference>
<gene>
    <name evidence="10" type="ORF">RB653_009798</name>
</gene>